<dbReference type="InterPro" id="IPR001471">
    <property type="entry name" value="AP2/ERF_dom"/>
</dbReference>
<dbReference type="InterPro" id="IPR036955">
    <property type="entry name" value="AP2/ERF_dom_sf"/>
</dbReference>
<dbReference type="PRINTS" id="PR00367">
    <property type="entry name" value="ETHRSPELEMNT"/>
</dbReference>
<evidence type="ECO:0000256" key="4">
    <source>
        <dbReference type="ARBA" id="ARBA00023163"/>
    </source>
</evidence>
<dbReference type="InterPro" id="IPR016177">
    <property type="entry name" value="DNA-bd_dom_sf"/>
</dbReference>
<dbReference type="PANTHER" id="PTHR31194:SF202">
    <property type="entry name" value="ETHYLENE-RESPONSIVE TRANSCRIPTION FACTOR ERF070"/>
    <property type="match status" value="1"/>
</dbReference>
<dbReference type="EMBL" id="JADCNM010000002">
    <property type="protein sequence ID" value="KAG0495072.1"/>
    <property type="molecule type" value="Genomic_DNA"/>
</dbReference>
<keyword evidence="4" id="KW-0804">Transcription</keyword>
<dbReference type="SMART" id="SM00380">
    <property type="entry name" value="AP2"/>
    <property type="match status" value="1"/>
</dbReference>
<protein>
    <recommendedName>
        <fullName evidence="7">AP2/ERF domain-containing protein</fullName>
    </recommendedName>
</protein>
<evidence type="ECO:0000313" key="8">
    <source>
        <dbReference type="EMBL" id="KAG0495072.1"/>
    </source>
</evidence>
<keyword evidence="5" id="KW-0539">Nucleus</keyword>
<reference evidence="8 9" key="1">
    <citation type="journal article" date="2020" name="Nat. Food">
        <title>A phased Vanilla planifolia genome enables genetic improvement of flavour and production.</title>
        <authorList>
            <person name="Hasing T."/>
            <person name="Tang H."/>
            <person name="Brym M."/>
            <person name="Khazi F."/>
            <person name="Huang T."/>
            <person name="Chambers A.H."/>
        </authorList>
    </citation>
    <scope>NUCLEOTIDE SEQUENCE [LARGE SCALE GENOMIC DNA]</scope>
    <source>
        <tissue evidence="8">Leaf</tissue>
    </source>
</reference>
<dbReference type="CDD" id="cd00018">
    <property type="entry name" value="AP2"/>
    <property type="match status" value="1"/>
</dbReference>
<dbReference type="AlphaFoldDB" id="A0A835RZX9"/>
<dbReference type="OrthoDB" id="787010at2759"/>
<dbReference type="PROSITE" id="PS51032">
    <property type="entry name" value="AP2_ERF"/>
    <property type="match status" value="1"/>
</dbReference>
<evidence type="ECO:0000256" key="5">
    <source>
        <dbReference type="ARBA" id="ARBA00023242"/>
    </source>
</evidence>
<dbReference type="Pfam" id="PF00847">
    <property type="entry name" value="AP2"/>
    <property type="match status" value="1"/>
</dbReference>
<keyword evidence="3" id="KW-0238">DNA-binding</keyword>
<comment type="subcellular location">
    <subcellularLocation>
        <location evidence="1">Nucleus</location>
    </subcellularLocation>
</comment>
<dbReference type="GO" id="GO:0003700">
    <property type="term" value="F:DNA-binding transcription factor activity"/>
    <property type="evidence" value="ECO:0007669"/>
    <property type="project" value="InterPro"/>
</dbReference>
<proteinExistence type="predicted"/>
<dbReference type="GO" id="GO:0005634">
    <property type="term" value="C:nucleus"/>
    <property type="evidence" value="ECO:0007669"/>
    <property type="project" value="UniProtKB-SubCell"/>
</dbReference>
<dbReference type="SUPFAM" id="SSF54171">
    <property type="entry name" value="DNA-binding domain"/>
    <property type="match status" value="1"/>
</dbReference>
<evidence type="ECO:0000259" key="7">
    <source>
        <dbReference type="PROSITE" id="PS51032"/>
    </source>
</evidence>
<evidence type="ECO:0000256" key="1">
    <source>
        <dbReference type="ARBA" id="ARBA00004123"/>
    </source>
</evidence>
<organism evidence="8 9">
    <name type="scientific">Vanilla planifolia</name>
    <name type="common">Vanilla</name>
    <dbReference type="NCBI Taxonomy" id="51239"/>
    <lineage>
        <taxon>Eukaryota</taxon>
        <taxon>Viridiplantae</taxon>
        <taxon>Streptophyta</taxon>
        <taxon>Embryophyta</taxon>
        <taxon>Tracheophyta</taxon>
        <taxon>Spermatophyta</taxon>
        <taxon>Magnoliopsida</taxon>
        <taxon>Liliopsida</taxon>
        <taxon>Asparagales</taxon>
        <taxon>Orchidaceae</taxon>
        <taxon>Vanilloideae</taxon>
        <taxon>Vanilleae</taxon>
        <taxon>Vanilla</taxon>
    </lineage>
</organism>
<evidence type="ECO:0000256" key="3">
    <source>
        <dbReference type="ARBA" id="ARBA00023125"/>
    </source>
</evidence>
<comment type="caution">
    <text evidence="8">The sequence shown here is derived from an EMBL/GenBank/DDBJ whole genome shotgun (WGS) entry which is preliminary data.</text>
</comment>
<dbReference type="Gene3D" id="3.30.730.10">
    <property type="entry name" value="AP2/ERF domain"/>
    <property type="match status" value="1"/>
</dbReference>
<name>A0A835RZX9_VANPL</name>
<feature type="domain" description="AP2/ERF" evidence="7">
    <location>
        <begin position="114"/>
        <end position="173"/>
    </location>
</feature>
<sequence length="294" mass="32547">MPGIQSRIVKMDKMRAKGRKTVAVDSLHVLETKPMRRIRVLLNDPDATDSSSDEDGESPVFRCKKRLVQEISLVPLHLRPLSSSSSRFSPSEPDSPKNFRSFGRVTASSASSPRFKGVRQRRWGKWAAEIRDPIRGVRKWLGTYNSAEEASKAYQEAFRRIQAEKLGLQRSFTIPPRSSSASSSFFERTVSIHSPSSVLDISAPSISSAQPLPVASQPEELVLDIPAMGDFEENPIAELFDPDHLVVSSDMDFSLASAEPDAFLVGDLGDDFVGLDDLPLWPPQFDGDDLAFLD</sequence>
<dbReference type="GO" id="GO:0003677">
    <property type="term" value="F:DNA binding"/>
    <property type="evidence" value="ECO:0007669"/>
    <property type="project" value="UniProtKB-KW"/>
</dbReference>
<dbReference type="Proteomes" id="UP000639772">
    <property type="component" value="Unassembled WGS sequence"/>
</dbReference>
<dbReference type="InterPro" id="IPR050913">
    <property type="entry name" value="AP2/ERF_ERF"/>
</dbReference>
<accession>A0A835RZX9</accession>
<keyword evidence="2" id="KW-0805">Transcription regulation</keyword>
<gene>
    <name evidence="8" type="ORF">HPP92_006066</name>
</gene>
<evidence type="ECO:0000256" key="6">
    <source>
        <dbReference type="SAM" id="MobiDB-lite"/>
    </source>
</evidence>
<feature type="compositionally biased region" description="Low complexity" evidence="6">
    <location>
        <begin position="82"/>
        <end position="92"/>
    </location>
</feature>
<feature type="region of interest" description="Disordered" evidence="6">
    <location>
        <begin position="82"/>
        <end position="105"/>
    </location>
</feature>
<evidence type="ECO:0000256" key="2">
    <source>
        <dbReference type="ARBA" id="ARBA00023015"/>
    </source>
</evidence>
<dbReference type="PANTHER" id="PTHR31194">
    <property type="entry name" value="SHN SHINE , DNA BINDING / TRANSCRIPTION FACTOR"/>
    <property type="match status" value="1"/>
</dbReference>
<evidence type="ECO:0000313" key="9">
    <source>
        <dbReference type="Proteomes" id="UP000639772"/>
    </source>
</evidence>